<feature type="transmembrane region" description="Helical" evidence="6">
    <location>
        <begin position="153"/>
        <end position="176"/>
    </location>
</feature>
<dbReference type="Pfam" id="PF04515">
    <property type="entry name" value="Choline_transpo"/>
    <property type="match status" value="1"/>
</dbReference>
<feature type="transmembrane region" description="Helical" evidence="6">
    <location>
        <begin position="305"/>
        <end position="329"/>
    </location>
</feature>
<dbReference type="AlphaFoldDB" id="C5K495"/>
<evidence type="ECO:0000256" key="5">
    <source>
        <dbReference type="ARBA" id="ARBA00023136"/>
    </source>
</evidence>
<feature type="transmembrane region" description="Helical" evidence="6">
    <location>
        <begin position="380"/>
        <end position="400"/>
    </location>
</feature>
<dbReference type="GO" id="GO:0022857">
    <property type="term" value="F:transmembrane transporter activity"/>
    <property type="evidence" value="ECO:0007669"/>
    <property type="project" value="UniProtKB-UniRule"/>
</dbReference>
<dbReference type="PANTHER" id="PTHR12385">
    <property type="entry name" value="CHOLINE TRANSPORTER-LIKE (SLC FAMILY 44)"/>
    <property type="match status" value="1"/>
</dbReference>
<reference evidence="7 8" key="1">
    <citation type="submission" date="2008-07" db="EMBL/GenBank/DDBJ databases">
        <authorList>
            <person name="El-Sayed N."/>
            <person name="Caler E."/>
            <person name="Inman J."/>
            <person name="Amedeo P."/>
            <person name="Hass B."/>
            <person name="Wortman J."/>
        </authorList>
    </citation>
    <scope>NUCLEOTIDE SEQUENCE [LARGE SCALE GENOMIC DNA]</scope>
    <source>
        <strain evidence="8">ATCC 50983 / TXsc</strain>
    </source>
</reference>
<evidence type="ECO:0000313" key="8">
    <source>
        <dbReference type="Proteomes" id="UP000007800"/>
    </source>
</evidence>
<dbReference type="GO" id="GO:0005886">
    <property type="term" value="C:plasma membrane"/>
    <property type="evidence" value="ECO:0007669"/>
    <property type="project" value="UniProtKB-SubCell"/>
</dbReference>
<dbReference type="OMA" id="INCLPIC"/>
<dbReference type="EMBL" id="GG670443">
    <property type="protein sequence ID" value="EER20711.1"/>
    <property type="molecule type" value="Genomic_DNA"/>
</dbReference>
<keyword evidence="4 6" id="KW-1133">Transmembrane helix</keyword>
<accession>C5K495</accession>
<keyword evidence="5 6" id="KW-0472">Membrane</keyword>
<dbReference type="InterPro" id="IPR007603">
    <property type="entry name" value="Choline_transptr-like"/>
</dbReference>
<evidence type="ECO:0000256" key="2">
    <source>
        <dbReference type="ARBA" id="ARBA00007168"/>
    </source>
</evidence>
<evidence type="ECO:0000256" key="6">
    <source>
        <dbReference type="RuleBase" id="RU368066"/>
    </source>
</evidence>
<comment type="similarity">
    <text evidence="2 6">Belongs to the CTL (choline transporter-like) family.</text>
</comment>
<dbReference type="GeneID" id="9051270"/>
<protein>
    <recommendedName>
        <fullName evidence="6">Choline transporter-like protein</fullName>
    </recommendedName>
</protein>
<feature type="transmembrane region" description="Helical" evidence="6">
    <location>
        <begin position="210"/>
        <end position="230"/>
    </location>
</feature>
<gene>
    <name evidence="7" type="ORF">Pmar_PMAR015652</name>
</gene>
<sequence length="681" mass="75189">MGEDFGKKGITIRPRTPPHGFEPGVKWRRRSNLGLVDWICIAIFWACLLWQLITGFVLLGSANYQLAQLDSDDMCPSGYMYAPTQCTGSTPKSTPYPVWDATVCVKEDLCKQISTCIDDSIAVPHHRKWFNRDLSHTNEDPVSPTFWVVLGKYWYIPTVICLGVVVLGVLWLYALQLLVKPIIWSTLSLGVALLVGFWAFWFVEYHVNNWMLLVGAVVELIFMAFCWGSINRSAEVISVASAGLKATPSVLGVSLLVEAMYVGYTALWIVFLITTFHVKEVDGTSCSLDEPSWVAVSRWIYGPMFFIFTYVFLNMKTVVCAVGVGAWYFPDPDAPMVPALKGLQWACTSSSGAIMFASLFVGIVRYVINRITDVINCLPICLSPLACLWSCIASCLLGILEMFSKFMLIGQAFCGEAFCGSARRSFSVVKDRLGDAFITDSIGANVVTMSTYIFSLGLGIASWAWLDSAQDYQTLTSMAWYVLVPVLVLYAFFISIPVLTITLLAWLSSWLHVLVCGSDGECSTGWEVDTQHAINSVTGALFIGSVCYCLFNFIGEVVISSIDTIFFCFAIEYDNDIYQSRLRAQVYEVLRDDCPGGAVPMDGALCQPYTAKGEDTLTTVTGSPQLVISDDNEHTTVNVPTPSAPIVYQRPPPNAPIDTLHVTPVPADQAMIGRPSDKRIR</sequence>
<keyword evidence="8" id="KW-1185">Reference proteome</keyword>
<comment type="function">
    <text evidence="6">Choline transporter.</text>
</comment>
<dbReference type="InParanoid" id="C5K495"/>
<organism evidence="8">
    <name type="scientific">Perkinsus marinus (strain ATCC 50983 / TXsc)</name>
    <dbReference type="NCBI Taxonomy" id="423536"/>
    <lineage>
        <taxon>Eukaryota</taxon>
        <taxon>Sar</taxon>
        <taxon>Alveolata</taxon>
        <taxon>Perkinsozoa</taxon>
        <taxon>Perkinsea</taxon>
        <taxon>Perkinsida</taxon>
        <taxon>Perkinsidae</taxon>
        <taxon>Perkinsus</taxon>
    </lineage>
</organism>
<name>C5K495_PERM5</name>
<feature type="transmembrane region" description="Helical" evidence="6">
    <location>
        <begin position="35"/>
        <end position="59"/>
    </location>
</feature>
<proteinExistence type="inferred from homology"/>
<evidence type="ECO:0000256" key="1">
    <source>
        <dbReference type="ARBA" id="ARBA00004141"/>
    </source>
</evidence>
<feature type="transmembrane region" description="Helical" evidence="6">
    <location>
        <begin position="182"/>
        <end position="203"/>
    </location>
</feature>
<feature type="transmembrane region" description="Helical" evidence="6">
    <location>
        <begin position="250"/>
        <end position="273"/>
    </location>
</feature>
<feature type="transmembrane region" description="Helical" evidence="6">
    <location>
        <begin position="478"/>
        <end position="507"/>
    </location>
</feature>
<dbReference type="RefSeq" id="XP_002788915.1">
    <property type="nucleotide sequence ID" value="XM_002788869.1"/>
</dbReference>
<comment type="subcellular location">
    <subcellularLocation>
        <location evidence="6">Cell membrane</location>
        <topology evidence="6">Multi-pass membrane protein</topology>
    </subcellularLocation>
    <subcellularLocation>
        <location evidence="1">Membrane</location>
        <topology evidence="1">Multi-pass membrane protein</topology>
    </subcellularLocation>
</comment>
<evidence type="ECO:0000313" key="7">
    <source>
        <dbReference type="EMBL" id="EER20711.1"/>
    </source>
</evidence>
<evidence type="ECO:0000256" key="4">
    <source>
        <dbReference type="ARBA" id="ARBA00022989"/>
    </source>
</evidence>
<feature type="transmembrane region" description="Helical" evidence="6">
    <location>
        <begin position="349"/>
        <end position="368"/>
    </location>
</feature>
<feature type="transmembrane region" description="Helical" evidence="6">
    <location>
        <begin position="442"/>
        <end position="466"/>
    </location>
</feature>
<keyword evidence="3 6" id="KW-0812">Transmembrane</keyword>
<dbReference type="OrthoDB" id="431402at2759"/>
<dbReference type="Proteomes" id="UP000007800">
    <property type="component" value="Unassembled WGS sequence"/>
</dbReference>
<evidence type="ECO:0000256" key="3">
    <source>
        <dbReference type="ARBA" id="ARBA00022692"/>
    </source>
</evidence>